<evidence type="ECO:0000256" key="1">
    <source>
        <dbReference type="SAM" id="Phobius"/>
    </source>
</evidence>
<dbReference type="AlphaFoldDB" id="A0A382GZR7"/>
<feature type="transmembrane region" description="Helical" evidence="1">
    <location>
        <begin position="64"/>
        <end position="83"/>
    </location>
</feature>
<feature type="transmembrane region" description="Helical" evidence="1">
    <location>
        <begin position="39"/>
        <end position="58"/>
    </location>
</feature>
<keyword evidence="1" id="KW-0472">Membrane</keyword>
<organism evidence="2">
    <name type="scientific">marine metagenome</name>
    <dbReference type="NCBI Taxonomy" id="408172"/>
    <lineage>
        <taxon>unclassified sequences</taxon>
        <taxon>metagenomes</taxon>
        <taxon>ecological metagenomes</taxon>
    </lineage>
</organism>
<dbReference type="EMBL" id="UINC01057966">
    <property type="protein sequence ID" value="SVB79691.1"/>
    <property type="molecule type" value="Genomic_DNA"/>
</dbReference>
<gene>
    <name evidence="2" type="ORF">METZ01_LOCUS232545</name>
</gene>
<evidence type="ECO:0000313" key="2">
    <source>
        <dbReference type="EMBL" id="SVB79691.1"/>
    </source>
</evidence>
<keyword evidence="1" id="KW-0812">Transmembrane</keyword>
<sequence length="84" mass="9094">MLSELTHELAVNRIVTMAKKNDGKVRNQTRKGLLEFSRINLAFGAGALATITLGYWLLSQGSISMAPILLVVGYVVLVPLAIIL</sequence>
<accession>A0A382GZR7</accession>
<keyword evidence="1" id="KW-1133">Transmembrane helix</keyword>
<reference evidence="2" key="1">
    <citation type="submission" date="2018-05" db="EMBL/GenBank/DDBJ databases">
        <authorList>
            <person name="Lanie J.A."/>
            <person name="Ng W.-L."/>
            <person name="Kazmierczak K.M."/>
            <person name="Andrzejewski T.M."/>
            <person name="Davidsen T.M."/>
            <person name="Wayne K.J."/>
            <person name="Tettelin H."/>
            <person name="Glass J.I."/>
            <person name="Rusch D."/>
            <person name="Podicherti R."/>
            <person name="Tsui H.-C.T."/>
            <person name="Winkler M.E."/>
        </authorList>
    </citation>
    <scope>NUCLEOTIDE SEQUENCE</scope>
</reference>
<proteinExistence type="predicted"/>
<name>A0A382GZR7_9ZZZZ</name>
<protein>
    <submittedName>
        <fullName evidence="2">Uncharacterized protein</fullName>
    </submittedName>
</protein>